<dbReference type="GO" id="GO:0016579">
    <property type="term" value="P:protein deubiquitination"/>
    <property type="evidence" value="ECO:0007669"/>
    <property type="project" value="InterPro"/>
</dbReference>
<evidence type="ECO:0000313" key="10">
    <source>
        <dbReference type="EMBL" id="RPA83755.1"/>
    </source>
</evidence>
<dbReference type="AlphaFoldDB" id="A0A3N4ICE7"/>
<dbReference type="InterPro" id="IPR050164">
    <property type="entry name" value="Peptidase_C19"/>
</dbReference>
<feature type="compositionally biased region" description="Basic and acidic residues" evidence="8">
    <location>
        <begin position="737"/>
        <end position="747"/>
    </location>
</feature>
<evidence type="ECO:0000259" key="9">
    <source>
        <dbReference type="PROSITE" id="PS50235"/>
    </source>
</evidence>
<dbReference type="GO" id="GO:0005829">
    <property type="term" value="C:cytosol"/>
    <property type="evidence" value="ECO:0007669"/>
    <property type="project" value="TreeGrafter"/>
</dbReference>
<evidence type="ECO:0000256" key="4">
    <source>
        <dbReference type="ARBA" id="ARBA00022670"/>
    </source>
</evidence>
<feature type="compositionally biased region" description="Low complexity" evidence="8">
    <location>
        <begin position="621"/>
        <end position="630"/>
    </location>
</feature>
<dbReference type="Gene3D" id="3.90.70.10">
    <property type="entry name" value="Cysteine proteinases"/>
    <property type="match status" value="2"/>
</dbReference>
<dbReference type="STRING" id="1160509.A0A3N4ICE7"/>
<keyword evidence="6" id="KW-0378">Hydrolase</keyword>
<dbReference type="InterPro" id="IPR038765">
    <property type="entry name" value="Papain-like_cys_pep_sf"/>
</dbReference>
<reference evidence="10 11" key="1">
    <citation type="journal article" date="2018" name="Nat. Ecol. Evol.">
        <title>Pezizomycetes genomes reveal the molecular basis of ectomycorrhizal truffle lifestyle.</title>
        <authorList>
            <person name="Murat C."/>
            <person name="Payen T."/>
            <person name="Noel B."/>
            <person name="Kuo A."/>
            <person name="Morin E."/>
            <person name="Chen J."/>
            <person name="Kohler A."/>
            <person name="Krizsan K."/>
            <person name="Balestrini R."/>
            <person name="Da Silva C."/>
            <person name="Montanini B."/>
            <person name="Hainaut M."/>
            <person name="Levati E."/>
            <person name="Barry K.W."/>
            <person name="Belfiori B."/>
            <person name="Cichocki N."/>
            <person name="Clum A."/>
            <person name="Dockter R.B."/>
            <person name="Fauchery L."/>
            <person name="Guy J."/>
            <person name="Iotti M."/>
            <person name="Le Tacon F."/>
            <person name="Lindquist E.A."/>
            <person name="Lipzen A."/>
            <person name="Malagnac F."/>
            <person name="Mello A."/>
            <person name="Molinier V."/>
            <person name="Miyauchi S."/>
            <person name="Poulain J."/>
            <person name="Riccioni C."/>
            <person name="Rubini A."/>
            <person name="Sitrit Y."/>
            <person name="Splivallo R."/>
            <person name="Traeger S."/>
            <person name="Wang M."/>
            <person name="Zifcakova L."/>
            <person name="Wipf D."/>
            <person name="Zambonelli A."/>
            <person name="Paolocci F."/>
            <person name="Nowrousian M."/>
            <person name="Ottonello S."/>
            <person name="Baldrian P."/>
            <person name="Spatafora J.W."/>
            <person name="Henrissat B."/>
            <person name="Nagy L.G."/>
            <person name="Aury J.M."/>
            <person name="Wincker P."/>
            <person name="Grigoriev I.V."/>
            <person name="Bonfante P."/>
            <person name="Martin F.M."/>
        </authorList>
    </citation>
    <scope>NUCLEOTIDE SEQUENCE [LARGE SCALE GENOMIC DNA]</scope>
    <source>
        <strain evidence="10 11">RN42</strain>
    </source>
</reference>
<evidence type="ECO:0000256" key="8">
    <source>
        <dbReference type="SAM" id="MobiDB-lite"/>
    </source>
</evidence>
<proteinExistence type="inferred from homology"/>
<keyword evidence="4" id="KW-0645">Protease</keyword>
<protein>
    <recommendedName>
        <fullName evidence="3">ubiquitinyl hydrolase 1</fullName>
        <ecNumber evidence="3">3.4.19.12</ecNumber>
    </recommendedName>
</protein>
<evidence type="ECO:0000256" key="3">
    <source>
        <dbReference type="ARBA" id="ARBA00012759"/>
    </source>
</evidence>
<dbReference type="PROSITE" id="PS50235">
    <property type="entry name" value="USP_3"/>
    <property type="match status" value="1"/>
</dbReference>
<dbReference type="Pfam" id="PF00443">
    <property type="entry name" value="UCH"/>
    <property type="match status" value="1"/>
</dbReference>
<name>A0A3N4ICE7_ASCIM</name>
<keyword evidence="7" id="KW-0788">Thiol protease</keyword>
<feature type="region of interest" description="Disordered" evidence="8">
    <location>
        <begin position="567"/>
        <end position="747"/>
    </location>
</feature>
<dbReference type="Proteomes" id="UP000275078">
    <property type="component" value="Unassembled WGS sequence"/>
</dbReference>
<feature type="compositionally biased region" description="Basic and acidic residues" evidence="8">
    <location>
        <begin position="665"/>
        <end position="695"/>
    </location>
</feature>
<dbReference type="GO" id="GO:0005634">
    <property type="term" value="C:nucleus"/>
    <property type="evidence" value="ECO:0007669"/>
    <property type="project" value="UniProtKB-SubCell"/>
</dbReference>
<keyword evidence="5" id="KW-0833">Ubl conjugation pathway</keyword>
<dbReference type="OrthoDB" id="6287070at2759"/>
<sequence>MRHSSIDMSAGLAKYRDNMERMRNLVRKPRFTGDLLGRNSKSASTVVSKQDEETKIDFISQRLSILGIRASKDKIQAVLKGRYADWDEEKAIDLLLIEQDSKDGIVKGIQTQVPLLGAENNRKSTCYLDSLLFAMFARLESFEAVLYNMFDDDERQKLSAHIRLFVNLLRTGKLITTDIIQEIQNSIALCGWEDAAGKDQQDVSEAFGFITDKLQLPLLTLKMDLAHGAKEAMDDDHRFVNERLLSIALPPDKGQSVQLEECLERYFSDKIEVKRYLEQRSNVRPEVNEPPAAAHPELETVTTLDSLKATSSHVEAVEVGVEMTSGPSTPAPTSPTETLRQPLFRGRTDQTLVAADVASKQEEENEADKPIEHPIRRGSMSQIEATIPAWCFFSVLPFYASSSTTDSSFAEHFATKRPVLGMCLKRYGFENGRLSRNGVHVEIPLEIGFPVFVTDDEVGENDGSIYGNFKLVLRSVICHRGTSIQSGHYVALVRGRNDSVDQGRWLLFDDIAYERVRYVDPYKALAEESPYLLFYQVEPIDGEEEDGEDVLTPEPMSDINEKLLAAASEASENGEREDDDPVPTYTPDDLHEEIPAVRHSSSLESELDGSEGLNHIGSAVTTSTESAEATLNSTRNSVDRDRRSSGYWNRIRKMRSRELAPPLEQHSKGKEPADKPEKRFFRRSQSKEKILKLADHSGTGLADGADSASDTENSLPVLDVPTTPPPKYNKGKHRRIGSKDGKECTVM</sequence>
<dbReference type="InterPro" id="IPR001394">
    <property type="entry name" value="Peptidase_C19_UCH"/>
</dbReference>
<evidence type="ECO:0000313" key="11">
    <source>
        <dbReference type="Proteomes" id="UP000275078"/>
    </source>
</evidence>
<dbReference type="PANTHER" id="PTHR24006:SF722">
    <property type="entry name" value="UBIQUITIN CARBOXYL-TERMINAL HYDROLASE 48"/>
    <property type="match status" value="1"/>
</dbReference>
<dbReference type="InterPro" id="IPR028889">
    <property type="entry name" value="USP"/>
</dbReference>
<comment type="catalytic activity">
    <reaction evidence="1">
        <text>Thiol-dependent hydrolysis of ester, thioester, amide, peptide and isopeptide bonds formed by the C-terminal Gly of ubiquitin (a 76-residue protein attached to proteins as an intracellular targeting signal).</text>
        <dbReference type="EC" id="3.4.19.12"/>
    </reaction>
</comment>
<organism evidence="10 11">
    <name type="scientific">Ascobolus immersus RN42</name>
    <dbReference type="NCBI Taxonomy" id="1160509"/>
    <lineage>
        <taxon>Eukaryota</taxon>
        <taxon>Fungi</taxon>
        <taxon>Dikarya</taxon>
        <taxon>Ascomycota</taxon>
        <taxon>Pezizomycotina</taxon>
        <taxon>Pezizomycetes</taxon>
        <taxon>Pezizales</taxon>
        <taxon>Ascobolaceae</taxon>
        <taxon>Ascobolus</taxon>
    </lineage>
</organism>
<dbReference type="EC" id="3.4.19.12" evidence="3"/>
<comment type="similarity">
    <text evidence="2">Belongs to the peptidase C19 family.</text>
</comment>
<gene>
    <name evidence="10" type="ORF">BJ508DRAFT_50521</name>
</gene>
<feature type="domain" description="USP" evidence="9">
    <location>
        <begin position="116"/>
        <end position="538"/>
    </location>
</feature>
<dbReference type="GO" id="GO:0004843">
    <property type="term" value="F:cysteine-type deubiquitinase activity"/>
    <property type="evidence" value="ECO:0007669"/>
    <property type="project" value="UniProtKB-EC"/>
</dbReference>
<accession>A0A3N4ICE7</accession>
<evidence type="ECO:0000256" key="5">
    <source>
        <dbReference type="ARBA" id="ARBA00022786"/>
    </source>
</evidence>
<dbReference type="GO" id="GO:0006508">
    <property type="term" value="P:proteolysis"/>
    <property type="evidence" value="ECO:0007669"/>
    <property type="project" value="UniProtKB-KW"/>
</dbReference>
<dbReference type="PANTHER" id="PTHR24006">
    <property type="entry name" value="UBIQUITIN CARBOXYL-TERMINAL HYDROLASE"/>
    <property type="match status" value="1"/>
</dbReference>
<evidence type="ECO:0000256" key="2">
    <source>
        <dbReference type="ARBA" id="ARBA00009085"/>
    </source>
</evidence>
<evidence type="ECO:0000256" key="1">
    <source>
        <dbReference type="ARBA" id="ARBA00000707"/>
    </source>
</evidence>
<dbReference type="SUPFAM" id="SSF54001">
    <property type="entry name" value="Cysteine proteinases"/>
    <property type="match status" value="1"/>
</dbReference>
<dbReference type="EMBL" id="ML119662">
    <property type="protein sequence ID" value="RPA83755.1"/>
    <property type="molecule type" value="Genomic_DNA"/>
</dbReference>
<keyword evidence="11" id="KW-1185">Reference proteome</keyword>
<evidence type="ECO:0000256" key="7">
    <source>
        <dbReference type="ARBA" id="ARBA00022807"/>
    </source>
</evidence>
<evidence type="ECO:0000256" key="6">
    <source>
        <dbReference type="ARBA" id="ARBA00022801"/>
    </source>
</evidence>